<dbReference type="EMBL" id="JABFUD020000010">
    <property type="protein sequence ID" value="KAI5074580.1"/>
    <property type="molecule type" value="Genomic_DNA"/>
</dbReference>
<dbReference type="OrthoDB" id="10527454at2759"/>
<accession>A0A9D4UUU7</accession>
<evidence type="ECO:0000313" key="3">
    <source>
        <dbReference type="Proteomes" id="UP000886520"/>
    </source>
</evidence>
<name>A0A9D4UUU7_ADICA</name>
<gene>
    <name evidence="2" type="ORF">GOP47_0010541</name>
</gene>
<comment type="caution">
    <text evidence="2">The sequence shown here is derived from an EMBL/GenBank/DDBJ whole genome shotgun (WGS) entry which is preliminary data.</text>
</comment>
<evidence type="ECO:0000313" key="2">
    <source>
        <dbReference type="EMBL" id="KAI5074580.1"/>
    </source>
</evidence>
<dbReference type="AlphaFoldDB" id="A0A9D4UUU7"/>
<feature type="region of interest" description="Disordered" evidence="1">
    <location>
        <begin position="232"/>
        <end position="251"/>
    </location>
</feature>
<evidence type="ECO:0000256" key="1">
    <source>
        <dbReference type="SAM" id="MobiDB-lite"/>
    </source>
</evidence>
<keyword evidence="3" id="KW-1185">Reference proteome</keyword>
<protein>
    <submittedName>
        <fullName evidence="2">Uncharacterized protein</fullName>
    </submittedName>
</protein>
<reference evidence="2" key="1">
    <citation type="submission" date="2021-01" db="EMBL/GenBank/DDBJ databases">
        <title>Adiantum capillus-veneris genome.</title>
        <authorList>
            <person name="Fang Y."/>
            <person name="Liao Q."/>
        </authorList>
    </citation>
    <scope>NUCLEOTIDE SEQUENCE</scope>
    <source>
        <strain evidence="2">H3</strain>
        <tissue evidence="2">Leaf</tissue>
    </source>
</reference>
<feature type="compositionally biased region" description="Basic residues" evidence="1">
    <location>
        <begin position="242"/>
        <end position="251"/>
    </location>
</feature>
<feature type="region of interest" description="Disordered" evidence="1">
    <location>
        <begin position="42"/>
        <end position="96"/>
    </location>
</feature>
<dbReference type="Proteomes" id="UP000886520">
    <property type="component" value="Chromosome 10"/>
</dbReference>
<sequence>MGESNSDFPAQPYLAAMPSSYPIQMWSHPLFQNLAQTAMPAFPVHGEEQDIGGQQGGTQTSPSDKTDSPELPGPRADAGHRSSQSTSSDANHEYSQMGGAKMPYDYPGGFVFPAPYPGQLDPLMLWMHHMQRQMAYLYSAPGCRNGHQHPTPTSSNGVSQRGFIKIPSGIPQKQSHLWERQSTENMQLWTTVTRLTASLARAEAEIFCQRRKLSKLEDDLQLMNARQDAMSEALQRQSVSPQRKRVRRKRTATAPVAILGLPASHLLAEKAQVKKARGLISEGDILKVSYPPSGRSEGTDLDSNLECTNIIMHGASANGPSLIVGLDRKEIPNDAPSNDEVGRDHGGNGNACTGDIGATRGSEDGCVRGIIPAEMTKETSSSQNAEMKQECGHESTRDMVRCNEGAASGQRKVEGYLTESEALQALGCNDCNTDSEMMMGELCIVEDRFS</sequence>
<organism evidence="2 3">
    <name type="scientific">Adiantum capillus-veneris</name>
    <name type="common">Maidenhair fern</name>
    <dbReference type="NCBI Taxonomy" id="13818"/>
    <lineage>
        <taxon>Eukaryota</taxon>
        <taxon>Viridiplantae</taxon>
        <taxon>Streptophyta</taxon>
        <taxon>Embryophyta</taxon>
        <taxon>Tracheophyta</taxon>
        <taxon>Polypodiopsida</taxon>
        <taxon>Polypodiidae</taxon>
        <taxon>Polypodiales</taxon>
        <taxon>Pteridineae</taxon>
        <taxon>Pteridaceae</taxon>
        <taxon>Vittarioideae</taxon>
        <taxon>Adiantum</taxon>
    </lineage>
</organism>
<proteinExistence type="predicted"/>